<keyword evidence="4" id="KW-0472">Membrane</keyword>
<keyword evidence="4" id="KW-0812">Transmembrane</keyword>
<dbReference type="InterPro" id="IPR051201">
    <property type="entry name" value="Chloro_Bact_Ser_Proteases"/>
</dbReference>
<reference evidence="5 6" key="1">
    <citation type="submission" date="2022-11" db="EMBL/GenBank/DDBJ databases">
        <title>Anaerobic phenanthrene biodegradation by a DNRA strain PheN6.</title>
        <authorList>
            <person name="Zhang Z."/>
        </authorList>
    </citation>
    <scope>NUCLEOTIDE SEQUENCE [LARGE SCALE GENOMIC DNA]</scope>
    <source>
        <strain evidence="5 6">PheN6</strain>
    </source>
</reference>
<dbReference type="InterPro" id="IPR009003">
    <property type="entry name" value="Peptidase_S1_PA"/>
</dbReference>
<feature type="compositionally biased region" description="Polar residues" evidence="3">
    <location>
        <begin position="17"/>
        <end position="26"/>
    </location>
</feature>
<keyword evidence="6" id="KW-1185">Reference proteome</keyword>
<comment type="caution">
    <text evidence="5">The sequence shown here is derived from an EMBL/GenBank/DDBJ whole genome shotgun (WGS) entry which is preliminary data.</text>
</comment>
<evidence type="ECO:0000256" key="1">
    <source>
        <dbReference type="ARBA" id="ARBA00022670"/>
    </source>
</evidence>
<dbReference type="Proteomes" id="UP001150259">
    <property type="component" value="Unassembled WGS sequence"/>
</dbReference>
<feature type="transmembrane region" description="Helical" evidence="4">
    <location>
        <begin position="77"/>
        <end position="97"/>
    </location>
</feature>
<dbReference type="Pfam" id="PF13365">
    <property type="entry name" value="Trypsin_2"/>
    <property type="match status" value="1"/>
</dbReference>
<evidence type="ECO:0000313" key="6">
    <source>
        <dbReference type="Proteomes" id="UP001150259"/>
    </source>
</evidence>
<protein>
    <submittedName>
        <fullName evidence="5">Trypsin-like peptidase domain-containing protein</fullName>
    </submittedName>
</protein>
<evidence type="ECO:0000256" key="2">
    <source>
        <dbReference type="ARBA" id="ARBA00022801"/>
    </source>
</evidence>
<keyword evidence="2" id="KW-0378">Hydrolase</keyword>
<keyword evidence="1" id="KW-0645">Protease</keyword>
<dbReference type="PANTHER" id="PTHR43343:SF3">
    <property type="entry name" value="PROTEASE DO-LIKE 8, CHLOROPLASTIC"/>
    <property type="match status" value="1"/>
</dbReference>
<feature type="region of interest" description="Disordered" evidence="3">
    <location>
        <begin position="1"/>
        <end position="71"/>
    </location>
</feature>
<accession>A0ABT5GKY0</accession>
<dbReference type="EMBL" id="JAPFQL010000063">
    <property type="protein sequence ID" value="MDC5698356.1"/>
    <property type="molecule type" value="Genomic_DNA"/>
</dbReference>
<dbReference type="SUPFAM" id="SSF50494">
    <property type="entry name" value="Trypsin-like serine proteases"/>
    <property type="match status" value="1"/>
</dbReference>
<evidence type="ECO:0000256" key="3">
    <source>
        <dbReference type="SAM" id="MobiDB-lite"/>
    </source>
</evidence>
<sequence>MDSLDEHTLGRSGGHEMNSQEPSQNPGVVMATDVVENEPTTTTIVEPAAGDEASVGPPPPGKGAEPPRRRRRSLKPLGLGLAVVLLLANTAGVGYLVQRQQDDAERIRELTSELATAGTTLEELESSVMGARQVAMRAHDAAETANGKILDTAAVVQEVRQSVVTVQCGNSLGSGFPVWMELKKGYETAIITNYHVVEACTYSDGPKASISRGGKKYKTLLSGWDEKNDLALLFMTSELKRLVAAPPAKVGDPVIAIGSPFGLEGSVTTGIISRVEDDWYQTSALINPGNSGGPLLDREGRILGINTLSLGGGGSGVGGALRLKVTCDEIYSVCPYAD</sequence>
<organism evidence="5 6">
    <name type="scientific">Intrasporangium calvum</name>
    <dbReference type="NCBI Taxonomy" id="53358"/>
    <lineage>
        <taxon>Bacteria</taxon>
        <taxon>Bacillati</taxon>
        <taxon>Actinomycetota</taxon>
        <taxon>Actinomycetes</taxon>
        <taxon>Micrococcales</taxon>
        <taxon>Intrasporangiaceae</taxon>
        <taxon>Intrasporangium</taxon>
    </lineage>
</organism>
<dbReference type="Gene3D" id="2.40.10.120">
    <property type="match status" value="1"/>
</dbReference>
<name>A0ABT5GKY0_9MICO</name>
<dbReference type="RefSeq" id="WP_272462930.1">
    <property type="nucleotide sequence ID" value="NZ_JAPFQL010000063.1"/>
</dbReference>
<dbReference type="PRINTS" id="PR00834">
    <property type="entry name" value="PROTEASES2C"/>
</dbReference>
<keyword evidence="4" id="KW-1133">Transmembrane helix</keyword>
<evidence type="ECO:0000256" key="4">
    <source>
        <dbReference type="SAM" id="Phobius"/>
    </source>
</evidence>
<dbReference type="PANTHER" id="PTHR43343">
    <property type="entry name" value="PEPTIDASE S12"/>
    <property type="match status" value="1"/>
</dbReference>
<dbReference type="InterPro" id="IPR001940">
    <property type="entry name" value="Peptidase_S1C"/>
</dbReference>
<evidence type="ECO:0000313" key="5">
    <source>
        <dbReference type="EMBL" id="MDC5698356.1"/>
    </source>
</evidence>
<gene>
    <name evidence="5" type="ORF">OO014_13940</name>
</gene>
<proteinExistence type="predicted"/>